<evidence type="ECO:0000256" key="7">
    <source>
        <dbReference type="ARBA" id="ARBA00049091"/>
    </source>
</evidence>
<keyword evidence="10" id="KW-1185">Reference proteome</keyword>
<dbReference type="GO" id="GO:0042744">
    <property type="term" value="P:hydrogen peroxide catabolic process"/>
    <property type="evidence" value="ECO:0007669"/>
    <property type="project" value="TreeGrafter"/>
</dbReference>
<dbReference type="GO" id="GO:0008379">
    <property type="term" value="F:thioredoxin peroxidase activity"/>
    <property type="evidence" value="ECO:0007669"/>
    <property type="project" value="TreeGrafter"/>
</dbReference>
<reference evidence="10" key="1">
    <citation type="submission" date="2017-01" db="EMBL/GenBank/DDBJ databases">
        <title>Comparative genomics of anhydrobiosis in the tardigrade Hypsibius dujardini.</title>
        <authorList>
            <person name="Yoshida Y."/>
            <person name="Koutsovoulos G."/>
            <person name="Laetsch D."/>
            <person name="Stevens L."/>
            <person name="Kumar S."/>
            <person name="Horikawa D."/>
            <person name="Ishino K."/>
            <person name="Komine S."/>
            <person name="Tomita M."/>
            <person name="Blaxter M."/>
            <person name="Arakawa K."/>
        </authorList>
    </citation>
    <scope>NUCLEOTIDE SEQUENCE [LARGE SCALE GENOMIC DNA]</scope>
    <source>
        <strain evidence="10">Z151</strain>
    </source>
</reference>
<evidence type="ECO:0000256" key="5">
    <source>
        <dbReference type="ARBA" id="ARBA00023002"/>
    </source>
</evidence>
<proteinExistence type="inferred from homology"/>
<dbReference type="SUPFAM" id="SSF52833">
    <property type="entry name" value="Thioredoxin-like"/>
    <property type="match status" value="1"/>
</dbReference>
<evidence type="ECO:0000256" key="6">
    <source>
        <dbReference type="ARBA" id="ARBA00023284"/>
    </source>
</evidence>
<dbReference type="GO" id="GO:0045454">
    <property type="term" value="P:cell redox homeostasis"/>
    <property type="evidence" value="ECO:0007669"/>
    <property type="project" value="TreeGrafter"/>
</dbReference>
<evidence type="ECO:0000256" key="2">
    <source>
        <dbReference type="ARBA" id="ARBA00013017"/>
    </source>
</evidence>
<keyword evidence="5" id="KW-0560">Oxidoreductase</keyword>
<organism evidence="9 10">
    <name type="scientific">Hypsibius exemplaris</name>
    <name type="common">Freshwater tardigrade</name>
    <dbReference type="NCBI Taxonomy" id="2072580"/>
    <lineage>
        <taxon>Eukaryota</taxon>
        <taxon>Metazoa</taxon>
        <taxon>Ecdysozoa</taxon>
        <taxon>Tardigrada</taxon>
        <taxon>Eutardigrada</taxon>
        <taxon>Parachela</taxon>
        <taxon>Hypsibioidea</taxon>
        <taxon>Hypsibiidae</taxon>
        <taxon>Hypsibius</taxon>
    </lineage>
</organism>
<dbReference type="PANTHER" id="PTHR10681:SF171">
    <property type="entry name" value="PEROXIREDOXIN 4"/>
    <property type="match status" value="1"/>
</dbReference>
<evidence type="ECO:0000256" key="4">
    <source>
        <dbReference type="ARBA" id="ARBA00022862"/>
    </source>
</evidence>
<keyword evidence="4" id="KW-0049">Antioxidant</keyword>
<comment type="similarity">
    <text evidence="1">Belongs to the peroxiredoxin family. AhpC/Prx1 subfamily.</text>
</comment>
<dbReference type="EMBL" id="MTYJ01000106">
    <property type="protein sequence ID" value="OQV14351.1"/>
    <property type="molecule type" value="Genomic_DNA"/>
</dbReference>
<dbReference type="InterPro" id="IPR036249">
    <property type="entry name" value="Thioredoxin-like_sf"/>
</dbReference>
<keyword evidence="6" id="KW-0676">Redox-active center</keyword>
<name>A0A1W0WGM5_HYPEX</name>
<dbReference type="InterPro" id="IPR050217">
    <property type="entry name" value="Peroxiredoxin"/>
</dbReference>
<comment type="caution">
    <text evidence="9">The sequence shown here is derived from an EMBL/GenBank/DDBJ whole genome shotgun (WGS) entry which is preliminary data.</text>
</comment>
<dbReference type="Gene3D" id="3.40.30.10">
    <property type="entry name" value="Glutaredoxin"/>
    <property type="match status" value="1"/>
</dbReference>
<dbReference type="GO" id="GO:0005783">
    <property type="term" value="C:endoplasmic reticulum"/>
    <property type="evidence" value="ECO:0007669"/>
    <property type="project" value="TreeGrafter"/>
</dbReference>
<accession>A0A1W0WGM5</accession>
<evidence type="ECO:0000256" key="1">
    <source>
        <dbReference type="ARBA" id="ARBA00009796"/>
    </source>
</evidence>
<dbReference type="EC" id="1.11.1.24" evidence="2"/>
<sequence length="201" mass="22431">MVAFRKFLHINDTLIAFSGPSPGCCIFWLRHRPEQLDAVLAAYSGLAAHDDDCLPRSILSRWESYELGKMIEHVSTVFVMAALGMLDLPGDSAPIAIVPSLGPVYPMEMFTWVAYLIIVFYPQDFTYVCPTEIIAFSDRLAEFRDIDTDVIALSEKGGVGNVKIPLLSDATRQISKDYGVYDEDLGFAIRGLFIVDPKESW</sequence>
<feature type="domain" description="Alkyl hydroperoxide reductase subunit C/ Thiol specific antioxidant" evidence="8">
    <location>
        <begin position="115"/>
        <end position="198"/>
    </location>
</feature>
<keyword evidence="3" id="KW-0575">Peroxidase</keyword>
<dbReference type="PANTHER" id="PTHR10681">
    <property type="entry name" value="THIOREDOXIN PEROXIDASE"/>
    <property type="match status" value="1"/>
</dbReference>
<dbReference type="GO" id="GO:0006979">
    <property type="term" value="P:response to oxidative stress"/>
    <property type="evidence" value="ECO:0007669"/>
    <property type="project" value="TreeGrafter"/>
</dbReference>
<dbReference type="GO" id="GO:0033554">
    <property type="term" value="P:cellular response to stress"/>
    <property type="evidence" value="ECO:0007669"/>
    <property type="project" value="TreeGrafter"/>
</dbReference>
<dbReference type="InterPro" id="IPR000866">
    <property type="entry name" value="AhpC/TSA"/>
</dbReference>
<evidence type="ECO:0000313" key="9">
    <source>
        <dbReference type="EMBL" id="OQV14351.1"/>
    </source>
</evidence>
<dbReference type="Pfam" id="PF00578">
    <property type="entry name" value="AhpC-TSA"/>
    <property type="match status" value="1"/>
</dbReference>
<evidence type="ECO:0000256" key="3">
    <source>
        <dbReference type="ARBA" id="ARBA00022559"/>
    </source>
</evidence>
<evidence type="ECO:0000313" key="10">
    <source>
        <dbReference type="Proteomes" id="UP000192578"/>
    </source>
</evidence>
<dbReference type="Proteomes" id="UP000192578">
    <property type="component" value="Unassembled WGS sequence"/>
</dbReference>
<gene>
    <name evidence="9" type="ORF">BV898_11469</name>
</gene>
<dbReference type="AlphaFoldDB" id="A0A1W0WGM5"/>
<dbReference type="OrthoDB" id="185659at2759"/>
<comment type="catalytic activity">
    <reaction evidence="7">
        <text>a hydroperoxide + [thioredoxin]-dithiol = an alcohol + [thioredoxin]-disulfide + H2O</text>
        <dbReference type="Rhea" id="RHEA:62620"/>
        <dbReference type="Rhea" id="RHEA-COMP:10698"/>
        <dbReference type="Rhea" id="RHEA-COMP:10700"/>
        <dbReference type="ChEBI" id="CHEBI:15377"/>
        <dbReference type="ChEBI" id="CHEBI:29950"/>
        <dbReference type="ChEBI" id="CHEBI:30879"/>
        <dbReference type="ChEBI" id="CHEBI:35924"/>
        <dbReference type="ChEBI" id="CHEBI:50058"/>
        <dbReference type="EC" id="1.11.1.24"/>
    </reaction>
</comment>
<dbReference type="GO" id="GO:0005829">
    <property type="term" value="C:cytosol"/>
    <property type="evidence" value="ECO:0007669"/>
    <property type="project" value="TreeGrafter"/>
</dbReference>
<evidence type="ECO:0000259" key="8">
    <source>
        <dbReference type="Pfam" id="PF00578"/>
    </source>
</evidence>
<protein>
    <recommendedName>
        <fullName evidence="2">thioredoxin-dependent peroxiredoxin</fullName>
        <ecNumber evidence="2">1.11.1.24</ecNumber>
    </recommendedName>
</protein>